<comment type="caution">
    <text evidence="8">The sequence shown here is derived from an EMBL/GenBank/DDBJ whole genome shotgun (WGS) entry which is preliminary data.</text>
</comment>
<evidence type="ECO:0000256" key="2">
    <source>
        <dbReference type="ARBA" id="ARBA00022729"/>
    </source>
</evidence>
<feature type="domain" description="Type II/III secretion system secretin-like" evidence="6">
    <location>
        <begin position="394"/>
        <end position="559"/>
    </location>
</feature>
<organism evidence="8">
    <name type="scientific">Xanthomonas arboricola</name>
    <dbReference type="NCBI Taxonomy" id="56448"/>
    <lineage>
        <taxon>Bacteria</taxon>
        <taxon>Pseudomonadati</taxon>
        <taxon>Pseudomonadota</taxon>
        <taxon>Gammaproteobacteria</taxon>
        <taxon>Lysobacterales</taxon>
        <taxon>Lysobacteraceae</taxon>
        <taxon>Xanthomonas</taxon>
    </lineage>
</organism>
<comment type="subcellular location">
    <subcellularLocation>
        <location evidence="1">Membrane</location>
    </subcellularLocation>
</comment>
<dbReference type="Pfam" id="PF00263">
    <property type="entry name" value="Secretin"/>
    <property type="match status" value="1"/>
</dbReference>
<dbReference type="PANTHER" id="PTHR30332:SF24">
    <property type="entry name" value="SECRETIN GSPD-RELATED"/>
    <property type="match status" value="1"/>
</dbReference>
<dbReference type="EMBL" id="JACIIQ010000028">
    <property type="protein sequence ID" value="MBB5672616.1"/>
    <property type="molecule type" value="Genomic_DNA"/>
</dbReference>
<evidence type="ECO:0000259" key="6">
    <source>
        <dbReference type="Pfam" id="PF00263"/>
    </source>
</evidence>
<feature type="compositionally biased region" description="Gly residues" evidence="4">
    <location>
        <begin position="241"/>
        <end position="251"/>
    </location>
</feature>
<protein>
    <submittedName>
        <fullName evidence="8">Type IVB pilus formation R64 PilN family outer membrane protein</fullName>
    </submittedName>
</protein>
<evidence type="ECO:0000259" key="7">
    <source>
        <dbReference type="Pfam" id="PF07655"/>
    </source>
</evidence>
<evidence type="ECO:0000256" key="1">
    <source>
        <dbReference type="ARBA" id="ARBA00004370"/>
    </source>
</evidence>
<keyword evidence="2 5" id="KW-0732">Signal</keyword>
<evidence type="ECO:0000256" key="4">
    <source>
        <dbReference type="SAM" id="MobiDB-lite"/>
    </source>
</evidence>
<dbReference type="PROSITE" id="PS51257">
    <property type="entry name" value="PROKAR_LIPOPROTEIN"/>
    <property type="match status" value="1"/>
</dbReference>
<dbReference type="GO" id="GO:0019867">
    <property type="term" value="C:outer membrane"/>
    <property type="evidence" value="ECO:0007669"/>
    <property type="project" value="InterPro"/>
</dbReference>
<feature type="compositionally biased region" description="Low complexity" evidence="4">
    <location>
        <begin position="230"/>
        <end position="240"/>
    </location>
</feature>
<dbReference type="InterPro" id="IPR011514">
    <property type="entry name" value="Secretin_N_2"/>
</dbReference>
<dbReference type="PANTHER" id="PTHR30332">
    <property type="entry name" value="PROBABLE GENERAL SECRETION PATHWAY PROTEIN D"/>
    <property type="match status" value="1"/>
</dbReference>
<feature type="compositionally biased region" description="Low complexity" evidence="4">
    <location>
        <begin position="252"/>
        <end position="267"/>
    </location>
</feature>
<feature type="domain" description="Secretin N-terminal" evidence="7">
    <location>
        <begin position="208"/>
        <end position="295"/>
    </location>
</feature>
<feature type="chain" id="PRO_5044499403" evidence="5">
    <location>
        <begin position="22"/>
        <end position="561"/>
    </location>
</feature>
<dbReference type="InterPro" id="IPR013359">
    <property type="entry name" value="Pilus_4B_PilN"/>
</dbReference>
<dbReference type="Proteomes" id="UP000528595">
    <property type="component" value="Unassembled WGS sequence"/>
</dbReference>
<proteinExistence type="predicted"/>
<sequence length="561" mass="59282">MRLFFAALAVTALAGCSTVSKQVAQDTTDATDMVDAALAEARSGNAKGDRTVRVLDDQMFVPGAAMQLKPDKTLPGACNIRYAPKGGATFAEFAREVTSICNIPVRITNDAYTAIRGGQQQAQQLAGNVPMPAVSAMPNGIPALPGIGGLPAPTSGAVYGAAYAAPVNDRIYIDYKGDLHGLFDAVTSRFGLSWRYRGGAVTLYYLDTRFYKLFTIPSAAKQESTITTGTNISSGAQQSGMSGGSGGGSQTGGTAVSSQSTTTTITTDAPKDIEVTIKNMLTPSVGRMTFSPSTGTLVVTDTPESLDAIENYVAQENKFRTTSVMLNVELVTMTVSRSSQIGVNWNAIYRNIAKEYGIGLSSSVAATTDAISGSINILEGDSRFSGSELIVNALATQGDIISRRTPSTSTLNMKPVSVQLANQEFYIDNISNTQTANIGTTQSVTQSSVTAGFNMDMLPYVLPDNETILLHLSLNISDLLSIRREDVGDLQLGSPRLNYQVLSQEVRIRTGETLVLAGLESVSMTSDKSGAGSPRFWLFGGGSSSSKKREVLVALITPIVR</sequence>
<reference evidence="8" key="1">
    <citation type="submission" date="2020-08" db="EMBL/GenBank/DDBJ databases">
        <title>Studying the diversity of plant-associated saprophytic bacteria and their role in host health and plant-pathogen interactions.</title>
        <authorList>
            <person name="Potnis N."/>
        </authorList>
    </citation>
    <scope>NUCLEOTIDE SEQUENCE</scope>
    <source>
        <strain evidence="8">F21</strain>
    </source>
</reference>
<keyword evidence="3" id="KW-0472">Membrane</keyword>
<dbReference type="GO" id="GO:0009297">
    <property type="term" value="P:pilus assembly"/>
    <property type="evidence" value="ECO:0007669"/>
    <property type="project" value="InterPro"/>
</dbReference>
<evidence type="ECO:0000256" key="5">
    <source>
        <dbReference type="SAM" id="SignalP"/>
    </source>
</evidence>
<dbReference type="NCBIfam" id="TIGR02520">
    <property type="entry name" value="pilus_B_mal_scr"/>
    <property type="match status" value="1"/>
</dbReference>
<feature type="signal peptide" evidence="5">
    <location>
        <begin position="1"/>
        <end position="21"/>
    </location>
</feature>
<gene>
    <name evidence="8" type="ORF">FHR65_004220</name>
</gene>
<accession>A0AB73H3B5</accession>
<dbReference type="InterPro" id="IPR004846">
    <property type="entry name" value="T2SS/T3SS_dom"/>
</dbReference>
<dbReference type="AlphaFoldDB" id="A0AB73H3B5"/>
<dbReference type="Pfam" id="PF07655">
    <property type="entry name" value="Secretin_N_2"/>
    <property type="match status" value="1"/>
</dbReference>
<evidence type="ECO:0000313" key="8">
    <source>
        <dbReference type="EMBL" id="MBB5672616.1"/>
    </source>
</evidence>
<dbReference type="RefSeq" id="WP_184578990.1">
    <property type="nucleotide sequence ID" value="NZ_JACIIQ010000028.1"/>
</dbReference>
<evidence type="ECO:0000256" key="3">
    <source>
        <dbReference type="ARBA" id="ARBA00023136"/>
    </source>
</evidence>
<feature type="region of interest" description="Disordered" evidence="4">
    <location>
        <begin position="230"/>
        <end position="268"/>
    </location>
</feature>
<name>A0AB73H3B5_9XANT</name>
<dbReference type="GO" id="GO:0009306">
    <property type="term" value="P:protein secretion"/>
    <property type="evidence" value="ECO:0007669"/>
    <property type="project" value="InterPro"/>
</dbReference>
<dbReference type="InterPro" id="IPR050810">
    <property type="entry name" value="Bact_Secretion_Sys_Channel"/>
</dbReference>